<dbReference type="InterPro" id="IPR044151">
    <property type="entry name" value="ALDH_KGSADH"/>
</dbReference>
<dbReference type="RefSeq" id="WP_229632909.1">
    <property type="nucleotide sequence ID" value="NZ_FOXH01000003.1"/>
</dbReference>
<dbReference type="EMBL" id="FOXH01000003">
    <property type="protein sequence ID" value="SFP44706.1"/>
    <property type="molecule type" value="Genomic_DNA"/>
</dbReference>
<dbReference type="InterPro" id="IPR015590">
    <property type="entry name" value="Aldehyde_DH_dom"/>
</dbReference>
<dbReference type="Gene3D" id="3.40.309.10">
    <property type="entry name" value="Aldehyde Dehydrogenase, Chain A, domain 2"/>
    <property type="match status" value="1"/>
</dbReference>
<evidence type="ECO:0000259" key="2">
    <source>
        <dbReference type="Pfam" id="PF00171"/>
    </source>
</evidence>
<dbReference type="AlphaFoldDB" id="A0A1I5QFS0"/>
<dbReference type="InterPro" id="IPR016162">
    <property type="entry name" value="Ald_DH_N"/>
</dbReference>
<dbReference type="Pfam" id="PF00171">
    <property type="entry name" value="Aldedh"/>
    <property type="match status" value="1"/>
</dbReference>
<reference evidence="3 4" key="1">
    <citation type="submission" date="2016-10" db="EMBL/GenBank/DDBJ databases">
        <authorList>
            <person name="de Groot N.N."/>
        </authorList>
    </citation>
    <scope>NUCLEOTIDE SEQUENCE [LARGE SCALE GENOMIC DNA]</scope>
    <source>
        <strain evidence="4">E92,LMG 26720,CCM 7988</strain>
    </source>
</reference>
<dbReference type="InterPro" id="IPR016163">
    <property type="entry name" value="Ald_DH_C"/>
</dbReference>
<organism evidence="3 4">
    <name type="scientific">Pseudarcicella hirudinis</name>
    <dbReference type="NCBI Taxonomy" id="1079859"/>
    <lineage>
        <taxon>Bacteria</taxon>
        <taxon>Pseudomonadati</taxon>
        <taxon>Bacteroidota</taxon>
        <taxon>Cytophagia</taxon>
        <taxon>Cytophagales</taxon>
        <taxon>Flectobacillaceae</taxon>
        <taxon>Pseudarcicella</taxon>
    </lineage>
</organism>
<dbReference type="SUPFAM" id="SSF53720">
    <property type="entry name" value="ALDH-like"/>
    <property type="match status" value="1"/>
</dbReference>
<protein>
    <submittedName>
        <fullName evidence="3">NADP-dependent aldehyde dehydrogenase</fullName>
    </submittedName>
</protein>
<dbReference type="GO" id="GO:0016620">
    <property type="term" value="F:oxidoreductase activity, acting on the aldehyde or oxo group of donors, NAD or NADP as acceptor"/>
    <property type="evidence" value="ECO:0007669"/>
    <property type="project" value="InterPro"/>
</dbReference>
<feature type="domain" description="Aldehyde dehydrogenase" evidence="2">
    <location>
        <begin position="3"/>
        <end position="397"/>
    </location>
</feature>
<proteinExistence type="predicted"/>
<dbReference type="PANTHER" id="PTHR43353">
    <property type="entry name" value="SUCCINATE-SEMIALDEHYDE DEHYDROGENASE, MITOCHONDRIAL"/>
    <property type="match status" value="1"/>
</dbReference>
<dbReference type="Proteomes" id="UP000199306">
    <property type="component" value="Unassembled WGS sequence"/>
</dbReference>
<evidence type="ECO:0000313" key="3">
    <source>
        <dbReference type="EMBL" id="SFP44706.1"/>
    </source>
</evidence>
<sequence>MIFQDASIEEIEQLMKASKEAFKLYRKTPGKKKAVFLRAIAEEIEALGDTLLNLAKSETNLPIPRLVSERGRTLFQLRMFADLLEEGSWVDARLDYADLSRQPLPKPDLRKMLIPVGTVVVFGASNFPFAYSTAGGDTASALAAGCPVIVKGHPAHGGTSEMVAQAVLKAVEKTGMPDGVFAHVHGKNFEVGKALVLHPITKAVGFTGSFIGGKALFDLANQRQEPIPVFAEMGSVNPVILMPEKMKSEAGNIAKTYAASITVGVGQFCTNPGLIIGIENEDLLKFEEVLKEEIEKIAPEQMLNAGIYQNFEGKRTVVLAQEHVEVLAETLIERSAAIQGLPTIAKVKAEVFLNNPTLHQEVFGPFSLMVICKDLEQMQEVLSHLEGQLTATLMAIEAELQENPEISDTLRNICGRLIFNGVPTGVEVGFPMQHGGPFPASTDSRFGAVGPDAIKRFVRPASYQGFPENLLPDELKTDNPLNILRLVQGVWKK</sequence>
<name>A0A1I5QFS0_9BACT</name>
<evidence type="ECO:0000256" key="1">
    <source>
        <dbReference type="ARBA" id="ARBA00023002"/>
    </source>
</evidence>
<dbReference type="InterPro" id="IPR016161">
    <property type="entry name" value="Ald_DH/histidinol_DH"/>
</dbReference>
<accession>A0A1I5QFS0</accession>
<evidence type="ECO:0000313" key="4">
    <source>
        <dbReference type="Proteomes" id="UP000199306"/>
    </source>
</evidence>
<dbReference type="PANTHER" id="PTHR43353:SF3">
    <property type="entry name" value="ALDEHYDE DEHYDROGENASE-RELATED"/>
    <property type="match status" value="1"/>
</dbReference>
<keyword evidence="4" id="KW-1185">Reference proteome</keyword>
<dbReference type="InterPro" id="IPR050740">
    <property type="entry name" value="Aldehyde_DH_Superfamily"/>
</dbReference>
<dbReference type="Gene3D" id="3.40.605.10">
    <property type="entry name" value="Aldehyde Dehydrogenase, Chain A, domain 1"/>
    <property type="match status" value="1"/>
</dbReference>
<dbReference type="CDD" id="cd07129">
    <property type="entry name" value="ALDH_KGSADH"/>
    <property type="match status" value="1"/>
</dbReference>
<gene>
    <name evidence="3" type="ORF">SAMN04515674_103157</name>
</gene>
<dbReference type="STRING" id="1079859.SAMN04515674_103157"/>
<keyword evidence="1" id="KW-0560">Oxidoreductase</keyword>